<protein>
    <submittedName>
        <fullName evidence="3">Neurogenin-1-like</fullName>
    </submittedName>
</protein>
<feature type="region of interest" description="Disordered" evidence="1">
    <location>
        <begin position="23"/>
        <end position="56"/>
    </location>
</feature>
<reference evidence="3 4" key="1">
    <citation type="journal article" date="2017" name="Gigascience">
        <title>Draft genome of the honey bee ectoparasitic mite, Tropilaelaps mercedesae, is shaped by the parasitic life history.</title>
        <authorList>
            <person name="Dong X."/>
            <person name="Armstrong S.D."/>
            <person name="Xia D."/>
            <person name="Makepeace B.L."/>
            <person name="Darby A.C."/>
            <person name="Kadowaki T."/>
        </authorList>
    </citation>
    <scope>NUCLEOTIDE SEQUENCE [LARGE SCALE GENOMIC DNA]</scope>
    <source>
        <strain evidence="3">Wuxi-XJTLU</strain>
    </source>
</reference>
<evidence type="ECO:0000259" key="2">
    <source>
        <dbReference type="PROSITE" id="PS50888"/>
    </source>
</evidence>
<name>A0A1V9Y1F1_9ACAR</name>
<gene>
    <name evidence="3" type="ORF">BIW11_00137</name>
</gene>
<dbReference type="GO" id="GO:0046983">
    <property type="term" value="F:protein dimerization activity"/>
    <property type="evidence" value="ECO:0007669"/>
    <property type="project" value="InterPro"/>
</dbReference>
<dbReference type="GO" id="GO:0070888">
    <property type="term" value="F:E-box binding"/>
    <property type="evidence" value="ECO:0007669"/>
    <property type="project" value="TreeGrafter"/>
</dbReference>
<dbReference type="SMART" id="SM00353">
    <property type="entry name" value="HLH"/>
    <property type="match status" value="1"/>
</dbReference>
<dbReference type="InterPro" id="IPR050359">
    <property type="entry name" value="bHLH_transcription_factors"/>
</dbReference>
<dbReference type="SUPFAM" id="SSF47459">
    <property type="entry name" value="HLH, helix-loop-helix DNA-binding domain"/>
    <property type="match status" value="1"/>
</dbReference>
<dbReference type="AlphaFoldDB" id="A0A1V9Y1F1"/>
<comment type="caution">
    <text evidence="3">The sequence shown here is derived from an EMBL/GenBank/DDBJ whole genome shotgun (WGS) entry which is preliminary data.</text>
</comment>
<dbReference type="PROSITE" id="PS50888">
    <property type="entry name" value="BHLH"/>
    <property type="match status" value="1"/>
</dbReference>
<dbReference type="PANTHER" id="PTHR19290:SF163">
    <property type="entry name" value="BASIC HELIX-LOOP-HELIX NEURAL TRANSCRIPTION FACTOR TAP"/>
    <property type="match status" value="1"/>
</dbReference>
<dbReference type="CDD" id="cd11428">
    <property type="entry name" value="bHLH_TS_NGN"/>
    <property type="match status" value="1"/>
</dbReference>
<dbReference type="Pfam" id="PF00010">
    <property type="entry name" value="HLH"/>
    <property type="match status" value="1"/>
</dbReference>
<dbReference type="EMBL" id="MNPL01001001">
    <property type="protein sequence ID" value="OQR79532.1"/>
    <property type="molecule type" value="Genomic_DNA"/>
</dbReference>
<evidence type="ECO:0000313" key="3">
    <source>
        <dbReference type="EMBL" id="OQR79532.1"/>
    </source>
</evidence>
<dbReference type="GO" id="GO:0045944">
    <property type="term" value="P:positive regulation of transcription by RNA polymerase II"/>
    <property type="evidence" value="ECO:0007669"/>
    <property type="project" value="TreeGrafter"/>
</dbReference>
<dbReference type="OrthoDB" id="5969565at2759"/>
<dbReference type="InParanoid" id="A0A1V9Y1F1"/>
<proteinExistence type="predicted"/>
<feature type="domain" description="BHLH" evidence="2">
    <location>
        <begin position="66"/>
        <end position="118"/>
    </location>
</feature>
<dbReference type="InterPro" id="IPR011598">
    <property type="entry name" value="bHLH_dom"/>
</dbReference>
<dbReference type="STRING" id="418985.A0A1V9Y1F1"/>
<dbReference type="InterPro" id="IPR036638">
    <property type="entry name" value="HLH_DNA-bd_sf"/>
</dbReference>
<organism evidence="3 4">
    <name type="scientific">Tropilaelaps mercedesae</name>
    <dbReference type="NCBI Taxonomy" id="418985"/>
    <lineage>
        <taxon>Eukaryota</taxon>
        <taxon>Metazoa</taxon>
        <taxon>Ecdysozoa</taxon>
        <taxon>Arthropoda</taxon>
        <taxon>Chelicerata</taxon>
        <taxon>Arachnida</taxon>
        <taxon>Acari</taxon>
        <taxon>Parasitiformes</taxon>
        <taxon>Mesostigmata</taxon>
        <taxon>Gamasina</taxon>
        <taxon>Dermanyssoidea</taxon>
        <taxon>Laelapidae</taxon>
        <taxon>Tropilaelaps</taxon>
    </lineage>
</organism>
<dbReference type="GO" id="GO:0005634">
    <property type="term" value="C:nucleus"/>
    <property type="evidence" value="ECO:0007669"/>
    <property type="project" value="TreeGrafter"/>
</dbReference>
<evidence type="ECO:0000256" key="1">
    <source>
        <dbReference type="SAM" id="MobiDB-lite"/>
    </source>
</evidence>
<dbReference type="GO" id="GO:0000981">
    <property type="term" value="F:DNA-binding transcription factor activity, RNA polymerase II-specific"/>
    <property type="evidence" value="ECO:0007669"/>
    <property type="project" value="TreeGrafter"/>
</dbReference>
<keyword evidence="4" id="KW-1185">Reference proteome</keyword>
<dbReference type="GO" id="GO:0061564">
    <property type="term" value="P:axon development"/>
    <property type="evidence" value="ECO:0007669"/>
    <property type="project" value="TreeGrafter"/>
</dbReference>
<dbReference type="Gene3D" id="4.10.280.10">
    <property type="entry name" value="Helix-loop-helix DNA-binding domain"/>
    <property type="match status" value="1"/>
</dbReference>
<evidence type="ECO:0000313" key="4">
    <source>
        <dbReference type="Proteomes" id="UP000192247"/>
    </source>
</evidence>
<dbReference type="Proteomes" id="UP000192247">
    <property type="component" value="Unassembled WGS sequence"/>
</dbReference>
<dbReference type="GO" id="GO:0007423">
    <property type="term" value="P:sensory organ development"/>
    <property type="evidence" value="ECO:0007669"/>
    <property type="project" value="TreeGrafter"/>
</dbReference>
<dbReference type="PANTHER" id="PTHR19290">
    <property type="entry name" value="BASIC HELIX-LOOP-HELIX PROTEIN NEUROGENIN-RELATED"/>
    <property type="match status" value="1"/>
</dbReference>
<accession>A0A1V9Y1F1</accession>
<dbReference type="FunCoup" id="A0A1V9Y1F1">
    <property type="interactions" value="6"/>
</dbReference>
<sequence length="242" mass="26723">MSRPVTFSDLYLYGPAIAFSNSYSDEEAHSPSSSEDLADGESGVRKRKQTRCADAAPVVQQKVKRTRRLRANDRERNRMHMLNDALDRLRTALPASTDDTKLTKIETLRFAHNYIFALSETLRMFDGKSDTFNQSIAALALQGSQTKTCDPVLKATVREQVNQLQAACKLYIQHPCRIDDTNSTHWSANNANANIRLASANSPSYSASAGAPGANTQHPFVEYTASGTYMSDASSVGFENIY</sequence>